<dbReference type="Proteomes" id="UP001589813">
    <property type="component" value="Unassembled WGS sequence"/>
</dbReference>
<reference evidence="1 2" key="1">
    <citation type="submission" date="2024-09" db="EMBL/GenBank/DDBJ databases">
        <authorList>
            <person name="Sun Q."/>
            <person name="Mori K."/>
        </authorList>
    </citation>
    <scope>NUCLEOTIDE SEQUENCE [LARGE SCALE GENOMIC DNA]</scope>
    <source>
        <strain evidence="1 2">KCTC 23315</strain>
    </source>
</reference>
<accession>A0ABV6BCE0</accession>
<keyword evidence="2" id="KW-1185">Reference proteome</keyword>
<protein>
    <recommendedName>
        <fullName evidence="3">Amino acid adenylation</fullName>
    </recommendedName>
</protein>
<name>A0ABV6BCE0_9GAMM</name>
<dbReference type="EMBL" id="JBHLXP010000001">
    <property type="protein sequence ID" value="MFC0048558.1"/>
    <property type="molecule type" value="Genomic_DNA"/>
</dbReference>
<comment type="caution">
    <text evidence="1">The sequence shown here is derived from an EMBL/GenBank/DDBJ whole genome shotgun (WGS) entry which is preliminary data.</text>
</comment>
<sequence>MNTVTSGSTQMCWQLHIIDNSYGSLHKTLIAVEASSRFTVFFPVVLKLTVDELSARLTMEWQWVLAESLRVLEYMPRSDIALLLDRLSQLNFDVAWVKNTDLSINGHISDAGLWVTQTLEQTRREELTPEVALELAIYLNGQPKRINKGKDKVIPVESLLTYCQLLISSKQTAQQSEAEPAESNQQLLAPINSIVYLKR</sequence>
<evidence type="ECO:0008006" key="3">
    <source>
        <dbReference type="Google" id="ProtNLM"/>
    </source>
</evidence>
<gene>
    <name evidence="1" type="ORF">ACFFJP_09680</name>
</gene>
<organism evidence="1 2">
    <name type="scientific">Rheinheimera tilapiae</name>
    <dbReference type="NCBI Taxonomy" id="875043"/>
    <lineage>
        <taxon>Bacteria</taxon>
        <taxon>Pseudomonadati</taxon>
        <taxon>Pseudomonadota</taxon>
        <taxon>Gammaproteobacteria</taxon>
        <taxon>Chromatiales</taxon>
        <taxon>Chromatiaceae</taxon>
        <taxon>Rheinheimera</taxon>
    </lineage>
</organism>
<dbReference type="RefSeq" id="WP_377242855.1">
    <property type="nucleotide sequence ID" value="NZ_JBHLXP010000001.1"/>
</dbReference>
<evidence type="ECO:0000313" key="2">
    <source>
        <dbReference type="Proteomes" id="UP001589813"/>
    </source>
</evidence>
<proteinExistence type="predicted"/>
<evidence type="ECO:0000313" key="1">
    <source>
        <dbReference type="EMBL" id="MFC0048558.1"/>
    </source>
</evidence>